<dbReference type="Gene3D" id="3.30.565.10">
    <property type="entry name" value="Histidine kinase-like ATPase, C-terminal domain"/>
    <property type="match status" value="1"/>
</dbReference>
<feature type="compositionally biased region" description="Pro residues" evidence="2">
    <location>
        <begin position="10"/>
        <end position="19"/>
    </location>
</feature>
<dbReference type="PANTHER" id="PTHR35526">
    <property type="entry name" value="ANTI-SIGMA-F FACTOR RSBW-RELATED"/>
    <property type="match status" value="1"/>
</dbReference>
<reference evidence="4 5" key="1">
    <citation type="submission" date="2019-03" db="EMBL/GenBank/DDBJ databases">
        <title>Genomic Encyclopedia of Type Strains, Phase IV (KMG-IV): sequencing the most valuable type-strain genomes for metagenomic binning, comparative biology and taxonomic classification.</title>
        <authorList>
            <person name="Goeker M."/>
        </authorList>
    </citation>
    <scope>NUCLEOTIDE SEQUENCE [LARGE SCALE GENOMIC DNA]</scope>
    <source>
        <strain evidence="4 5">DSM 46770</strain>
    </source>
</reference>
<evidence type="ECO:0000259" key="3">
    <source>
        <dbReference type="Pfam" id="PF13581"/>
    </source>
</evidence>
<dbReference type="Proteomes" id="UP000295281">
    <property type="component" value="Unassembled WGS sequence"/>
</dbReference>
<keyword evidence="1" id="KW-0723">Serine/threonine-protein kinase</keyword>
<dbReference type="InterPro" id="IPR036890">
    <property type="entry name" value="HATPase_C_sf"/>
</dbReference>
<dbReference type="AlphaFoldDB" id="A0A4R6V5Y5"/>
<dbReference type="Pfam" id="PF13581">
    <property type="entry name" value="HATPase_c_2"/>
    <property type="match status" value="1"/>
</dbReference>
<dbReference type="SUPFAM" id="SSF55874">
    <property type="entry name" value="ATPase domain of HSP90 chaperone/DNA topoisomerase II/histidine kinase"/>
    <property type="match status" value="1"/>
</dbReference>
<dbReference type="PANTHER" id="PTHR35526:SF3">
    <property type="entry name" value="ANTI-SIGMA-F FACTOR RSBW"/>
    <property type="match status" value="1"/>
</dbReference>
<evidence type="ECO:0000256" key="2">
    <source>
        <dbReference type="SAM" id="MobiDB-lite"/>
    </source>
</evidence>
<name>A0A4R6V5Y5_9ACTN</name>
<evidence type="ECO:0000313" key="4">
    <source>
        <dbReference type="EMBL" id="TDQ54298.1"/>
    </source>
</evidence>
<keyword evidence="1" id="KW-0808">Transferase</keyword>
<gene>
    <name evidence="4" type="ORF">EV190_102132</name>
</gene>
<evidence type="ECO:0000313" key="5">
    <source>
        <dbReference type="Proteomes" id="UP000295281"/>
    </source>
</evidence>
<dbReference type="InterPro" id="IPR050267">
    <property type="entry name" value="Anti-sigma-factor_SerPK"/>
</dbReference>
<keyword evidence="1" id="KW-0418">Kinase</keyword>
<keyword evidence="5" id="KW-1185">Reference proteome</keyword>
<feature type="region of interest" description="Disordered" evidence="2">
    <location>
        <begin position="1"/>
        <end position="23"/>
    </location>
</feature>
<protein>
    <submittedName>
        <fullName evidence="4">Anti-sigma regulatory factor (Ser/Thr protein kinase)</fullName>
    </submittedName>
</protein>
<dbReference type="InterPro" id="IPR003594">
    <property type="entry name" value="HATPase_dom"/>
</dbReference>
<accession>A0A4R6V5Y5</accession>
<proteinExistence type="predicted"/>
<evidence type="ECO:0000256" key="1">
    <source>
        <dbReference type="ARBA" id="ARBA00022527"/>
    </source>
</evidence>
<dbReference type="OrthoDB" id="4284922at2"/>
<dbReference type="CDD" id="cd16936">
    <property type="entry name" value="HATPase_RsbW-like"/>
    <property type="match status" value="1"/>
</dbReference>
<dbReference type="GO" id="GO:0004674">
    <property type="term" value="F:protein serine/threonine kinase activity"/>
    <property type="evidence" value="ECO:0007669"/>
    <property type="project" value="UniProtKB-KW"/>
</dbReference>
<sequence length="172" mass="18324">MLNRIFPVPGDFPRPPRSPRPQRCARRFEGRPGDVGLARLWLRDRMGPALVPGEVIGDALLLLSEPAANAVRHGGGGAFHVRAFLGAAHLRVQVTSEGRNPFAVEAATTSATESGPPDLPRLDAESGRGLFLVAALAHRWGRFESPRGPGVFFELDWLGPSAPASARPSPAA</sequence>
<dbReference type="RefSeq" id="WP_133740292.1">
    <property type="nucleotide sequence ID" value="NZ_SNYN01000002.1"/>
</dbReference>
<organism evidence="4 5">
    <name type="scientific">Actinorugispora endophytica</name>
    <dbReference type="NCBI Taxonomy" id="1605990"/>
    <lineage>
        <taxon>Bacteria</taxon>
        <taxon>Bacillati</taxon>
        <taxon>Actinomycetota</taxon>
        <taxon>Actinomycetes</taxon>
        <taxon>Streptosporangiales</taxon>
        <taxon>Nocardiopsidaceae</taxon>
        <taxon>Actinorugispora</taxon>
    </lineage>
</organism>
<comment type="caution">
    <text evidence="4">The sequence shown here is derived from an EMBL/GenBank/DDBJ whole genome shotgun (WGS) entry which is preliminary data.</text>
</comment>
<feature type="domain" description="Histidine kinase/HSP90-like ATPase" evidence="3">
    <location>
        <begin position="29"/>
        <end position="140"/>
    </location>
</feature>
<dbReference type="EMBL" id="SNYN01000002">
    <property type="protein sequence ID" value="TDQ54298.1"/>
    <property type="molecule type" value="Genomic_DNA"/>
</dbReference>